<evidence type="ECO:0000313" key="7">
    <source>
        <dbReference type="Proteomes" id="UP000789342"/>
    </source>
</evidence>
<dbReference type="GO" id="GO:0046872">
    <property type="term" value="F:metal ion binding"/>
    <property type="evidence" value="ECO:0007669"/>
    <property type="project" value="UniProtKB-KW"/>
</dbReference>
<comment type="subcellular location">
    <subcellularLocation>
        <location evidence="1">Membrane</location>
        <topology evidence="1">Multi-pass membrane protein</topology>
    </subcellularLocation>
</comment>
<dbReference type="Pfam" id="PF16212">
    <property type="entry name" value="PhoLip_ATPase_C"/>
    <property type="match status" value="1"/>
</dbReference>
<dbReference type="GO" id="GO:0032456">
    <property type="term" value="P:endocytic recycling"/>
    <property type="evidence" value="ECO:0007669"/>
    <property type="project" value="TreeGrafter"/>
</dbReference>
<evidence type="ECO:0000256" key="4">
    <source>
        <dbReference type="SAM" id="Phobius"/>
    </source>
</evidence>
<dbReference type="GO" id="GO:0005802">
    <property type="term" value="C:trans-Golgi network"/>
    <property type="evidence" value="ECO:0007669"/>
    <property type="project" value="TreeGrafter"/>
</dbReference>
<keyword evidence="4" id="KW-0472">Membrane</keyword>
<dbReference type="Proteomes" id="UP000789342">
    <property type="component" value="Unassembled WGS sequence"/>
</dbReference>
<sequence length="159" mass="18639">LATVLGKAALITDLWTKYTYIAIPGSFVFWVVFIIIYGTIAPKLKFSEEYHGIVPKLFSSPVFYFTVLLIPVICLLRDYAWKYVKRMYHPRSYHVVQEIQKFNIPDYRPRMEQFQKAVKKVRAVQRLRRTRGFAFSQNESGQEAHLIRVYDTTVAKPKG</sequence>
<dbReference type="GO" id="GO:0005886">
    <property type="term" value="C:plasma membrane"/>
    <property type="evidence" value="ECO:0007669"/>
    <property type="project" value="TreeGrafter"/>
</dbReference>
<feature type="non-terminal residue" evidence="6">
    <location>
        <position position="159"/>
    </location>
</feature>
<dbReference type="OrthoDB" id="377733at2759"/>
<keyword evidence="4" id="KW-1133">Transmembrane helix</keyword>
<evidence type="ECO:0000256" key="2">
    <source>
        <dbReference type="ARBA" id="ARBA00022723"/>
    </source>
</evidence>
<name>A0A9N9ECR2_9GLOM</name>
<organism evidence="6 7">
    <name type="scientific">Acaulospora morrowiae</name>
    <dbReference type="NCBI Taxonomy" id="94023"/>
    <lineage>
        <taxon>Eukaryota</taxon>
        <taxon>Fungi</taxon>
        <taxon>Fungi incertae sedis</taxon>
        <taxon>Mucoromycota</taxon>
        <taxon>Glomeromycotina</taxon>
        <taxon>Glomeromycetes</taxon>
        <taxon>Diversisporales</taxon>
        <taxon>Acaulosporaceae</taxon>
        <taxon>Acaulospora</taxon>
    </lineage>
</organism>
<feature type="domain" description="P-type ATPase C-terminal" evidence="5">
    <location>
        <begin position="3"/>
        <end position="90"/>
    </location>
</feature>
<accession>A0A9N9ECR2</accession>
<keyword evidence="2" id="KW-0479">Metal-binding</keyword>
<dbReference type="GO" id="GO:0006892">
    <property type="term" value="P:post-Golgi vesicle-mediated transport"/>
    <property type="evidence" value="ECO:0007669"/>
    <property type="project" value="TreeGrafter"/>
</dbReference>
<evidence type="ECO:0000313" key="6">
    <source>
        <dbReference type="EMBL" id="CAG8666820.1"/>
    </source>
</evidence>
<dbReference type="AlphaFoldDB" id="A0A9N9ECR2"/>
<evidence type="ECO:0000259" key="5">
    <source>
        <dbReference type="Pfam" id="PF16212"/>
    </source>
</evidence>
<gene>
    <name evidence="6" type="ORF">AMORRO_LOCUS10654</name>
</gene>
<dbReference type="InterPro" id="IPR032630">
    <property type="entry name" value="P_typ_ATPase_c"/>
</dbReference>
<keyword evidence="4" id="KW-0812">Transmembrane</keyword>
<dbReference type="GO" id="GO:0140326">
    <property type="term" value="F:ATPase-coupled intramembrane lipid transporter activity"/>
    <property type="evidence" value="ECO:0007669"/>
    <property type="project" value="TreeGrafter"/>
</dbReference>
<proteinExistence type="predicted"/>
<dbReference type="GO" id="GO:0045332">
    <property type="term" value="P:phospholipid translocation"/>
    <property type="evidence" value="ECO:0007669"/>
    <property type="project" value="TreeGrafter"/>
</dbReference>
<dbReference type="PANTHER" id="PTHR24092">
    <property type="entry name" value="PROBABLE PHOSPHOLIPID-TRANSPORTING ATPASE"/>
    <property type="match status" value="1"/>
</dbReference>
<keyword evidence="3" id="KW-0460">Magnesium</keyword>
<dbReference type="EMBL" id="CAJVPV010012016">
    <property type="protein sequence ID" value="CAG8666820.1"/>
    <property type="molecule type" value="Genomic_DNA"/>
</dbReference>
<evidence type="ECO:0000256" key="3">
    <source>
        <dbReference type="ARBA" id="ARBA00022842"/>
    </source>
</evidence>
<reference evidence="6" key="1">
    <citation type="submission" date="2021-06" db="EMBL/GenBank/DDBJ databases">
        <authorList>
            <person name="Kallberg Y."/>
            <person name="Tangrot J."/>
            <person name="Rosling A."/>
        </authorList>
    </citation>
    <scope>NUCLEOTIDE SEQUENCE</scope>
    <source>
        <strain evidence="6">CL551</strain>
    </source>
</reference>
<protein>
    <submittedName>
        <fullName evidence="6">7417_t:CDS:1</fullName>
    </submittedName>
</protein>
<feature type="transmembrane region" description="Helical" evidence="4">
    <location>
        <begin position="61"/>
        <end position="81"/>
    </location>
</feature>
<keyword evidence="7" id="KW-1185">Reference proteome</keyword>
<feature type="transmembrane region" description="Helical" evidence="4">
    <location>
        <begin position="20"/>
        <end position="41"/>
    </location>
</feature>
<dbReference type="PANTHER" id="PTHR24092:SF150">
    <property type="entry name" value="PHOSPHOLIPID-TRANSPORTING ATPASE"/>
    <property type="match status" value="1"/>
</dbReference>
<comment type="caution">
    <text evidence="6">The sequence shown here is derived from an EMBL/GenBank/DDBJ whole genome shotgun (WGS) entry which is preliminary data.</text>
</comment>
<evidence type="ECO:0000256" key="1">
    <source>
        <dbReference type="ARBA" id="ARBA00004141"/>
    </source>
</evidence>